<dbReference type="PANTHER" id="PTHR30469:SF18">
    <property type="entry name" value="RESISTANCE-NODULATION-CELL DIVISION (RND) EFFLUX MEMBRANE FUSION PROTEIN-RELATED"/>
    <property type="match status" value="1"/>
</dbReference>
<feature type="signal peptide" evidence="3">
    <location>
        <begin position="1"/>
        <end position="21"/>
    </location>
</feature>
<evidence type="ECO:0000259" key="5">
    <source>
        <dbReference type="Pfam" id="PF25967"/>
    </source>
</evidence>
<comment type="similarity">
    <text evidence="1">Belongs to the membrane fusion protein (MFP) (TC 8.A.1) family.</text>
</comment>
<dbReference type="GO" id="GO:1990281">
    <property type="term" value="C:efflux pump complex"/>
    <property type="evidence" value="ECO:0007669"/>
    <property type="project" value="TreeGrafter"/>
</dbReference>
<dbReference type="Gene3D" id="2.40.30.170">
    <property type="match status" value="1"/>
</dbReference>
<dbReference type="Pfam" id="PF25876">
    <property type="entry name" value="HH_MFP_RND"/>
    <property type="match status" value="1"/>
</dbReference>
<dbReference type="STRING" id="314276.OS145_02060"/>
<protein>
    <submittedName>
        <fullName evidence="6">Efflux transporter periplasmic adaptor subunit</fullName>
    </submittedName>
</protein>
<gene>
    <name evidence="6" type="ORF">DCR58_09170</name>
</gene>
<dbReference type="Gene3D" id="2.40.50.100">
    <property type="match status" value="1"/>
</dbReference>
<comment type="caution">
    <text evidence="6">The sequence shown here is derived from an EMBL/GenBank/DDBJ whole genome shotgun (WGS) entry which is preliminary data.</text>
</comment>
<evidence type="ECO:0000256" key="2">
    <source>
        <dbReference type="SAM" id="Coils"/>
    </source>
</evidence>
<proteinExistence type="inferred from homology"/>
<organism evidence="6 7">
    <name type="scientific">Idiomarina baltica</name>
    <dbReference type="NCBI Taxonomy" id="190892"/>
    <lineage>
        <taxon>Bacteria</taxon>
        <taxon>Pseudomonadati</taxon>
        <taxon>Pseudomonadota</taxon>
        <taxon>Gammaproteobacteria</taxon>
        <taxon>Alteromonadales</taxon>
        <taxon>Idiomarinaceae</taxon>
        <taxon>Idiomarina</taxon>
    </lineage>
</organism>
<evidence type="ECO:0000313" key="7">
    <source>
        <dbReference type="Proteomes" id="UP000262878"/>
    </source>
</evidence>
<reference evidence="6 7" key="1">
    <citation type="journal article" date="2018" name="Nat. Biotechnol.">
        <title>A standardized bacterial taxonomy based on genome phylogeny substantially revises the tree of life.</title>
        <authorList>
            <person name="Parks D.H."/>
            <person name="Chuvochina M."/>
            <person name="Waite D.W."/>
            <person name="Rinke C."/>
            <person name="Skarshewski A."/>
            <person name="Chaumeil P.A."/>
            <person name="Hugenholtz P."/>
        </authorList>
    </citation>
    <scope>NUCLEOTIDE SEQUENCE [LARGE SCALE GENOMIC DNA]</scope>
    <source>
        <strain evidence="6">UBA9360</strain>
    </source>
</reference>
<dbReference type="Proteomes" id="UP000262878">
    <property type="component" value="Unassembled WGS sequence"/>
</dbReference>
<dbReference type="AlphaFoldDB" id="A0A348WQX5"/>
<feature type="chain" id="PRO_5016973143" evidence="3">
    <location>
        <begin position="22"/>
        <end position="333"/>
    </location>
</feature>
<dbReference type="InterPro" id="IPR058627">
    <property type="entry name" value="MdtA-like_C"/>
</dbReference>
<dbReference type="NCBIfam" id="TIGR01730">
    <property type="entry name" value="RND_mfp"/>
    <property type="match status" value="1"/>
</dbReference>
<dbReference type="SUPFAM" id="SSF111369">
    <property type="entry name" value="HlyD-like secretion proteins"/>
    <property type="match status" value="1"/>
</dbReference>
<dbReference type="InterPro" id="IPR006143">
    <property type="entry name" value="RND_pump_MFP"/>
</dbReference>
<dbReference type="GO" id="GO:0015562">
    <property type="term" value="F:efflux transmembrane transporter activity"/>
    <property type="evidence" value="ECO:0007669"/>
    <property type="project" value="InterPro"/>
</dbReference>
<feature type="domain" description="Multidrug resistance protein MdtA-like C-terminal permuted SH3" evidence="5">
    <location>
        <begin position="270"/>
        <end position="324"/>
    </location>
</feature>
<dbReference type="Gene3D" id="2.40.420.20">
    <property type="match status" value="1"/>
</dbReference>
<keyword evidence="3" id="KW-0732">Signal</keyword>
<feature type="domain" description="Multidrug resistance protein MdtA-like alpha-helical hairpin" evidence="4">
    <location>
        <begin position="87"/>
        <end position="156"/>
    </location>
</feature>
<dbReference type="Pfam" id="PF25967">
    <property type="entry name" value="RND-MFP_C"/>
    <property type="match status" value="1"/>
</dbReference>
<feature type="coiled-coil region" evidence="2">
    <location>
        <begin position="94"/>
        <end position="152"/>
    </location>
</feature>
<sequence>MTSLRFLLIVSTLFLSFTTVAQQSIEAMATQQPEWLKLNGVVEATQRSTVSAQTAGTVVELPFDVDDMVPQGELIVRLEDSEQRARLQQREAGLSSAEATLSQTRKQYERVQQLFEQNVASTSELDQAKTALDRAQSAVKQAKAAVEEAQKQLSYTRVKAPYAGIVTDRWVELGESVQPGQRLITGLSLEQLRVVVEVPQQFNATARNFSTAKIALGDGAFIDANQLTFFPYAELPSHSFRLRMMMPSQGLRVLPGSAVDVWLKIGERTVIEVPRSAVRIDGELRAVYVMDSEKGPQLRQVYTGRVDQQQVEIQAGLKAGERVLEDWSQIHYE</sequence>
<accession>A0A348WQX5</accession>
<dbReference type="InterPro" id="IPR058624">
    <property type="entry name" value="MdtA-like_HH"/>
</dbReference>
<evidence type="ECO:0000256" key="1">
    <source>
        <dbReference type="ARBA" id="ARBA00009477"/>
    </source>
</evidence>
<dbReference type="Gene3D" id="1.10.287.470">
    <property type="entry name" value="Helix hairpin bin"/>
    <property type="match status" value="1"/>
</dbReference>
<evidence type="ECO:0000313" key="6">
    <source>
        <dbReference type="EMBL" id="HAR56937.1"/>
    </source>
</evidence>
<name>A0A348WQX5_9GAMM</name>
<evidence type="ECO:0000259" key="4">
    <source>
        <dbReference type="Pfam" id="PF25876"/>
    </source>
</evidence>
<evidence type="ECO:0000256" key="3">
    <source>
        <dbReference type="SAM" id="SignalP"/>
    </source>
</evidence>
<dbReference type="EMBL" id="DMUP01000221">
    <property type="protein sequence ID" value="HAR56937.1"/>
    <property type="molecule type" value="Genomic_DNA"/>
</dbReference>
<dbReference type="PANTHER" id="PTHR30469">
    <property type="entry name" value="MULTIDRUG RESISTANCE PROTEIN MDTA"/>
    <property type="match status" value="1"/>
</dbReference>
<keyword evidence="2" id="KW-0175">Coiled coil</keyword>